<proteinExistence type="predicted"/>
<evidence type="ECO:0000313" key="4">
    <source>
        <dbReference type="EMBL" id="THX32914.1"/>
    </source>
</evidence>
<feature type="compositionally biased region" description="Basic and acidic residues" evidence="2">
    <location>
        <begin position="228"/>
        <end position="245"/>
    </location>
</feature>
<name>A0A1A7MSI0_AURPU</name>
<dbReference type="AlphaFoldDB" id="A0A1A7MSI0"/>
<gene>
    <name evidence="4" type="ORF">D6D10_07993</name>
</gene>
<dbReference type="InterPro" id="IPR036236">
    <property type="entry name" value="Znf_C2H2_sf"/>
</dbReference>
<keyword evidence="1" id="KW-0862">Zinc</keyword>
<dbReference type="GO" id="GO:0008270">
    <property type="term" value="F:zinc ion binding"/>
    <property type="evidence" value="ECO:0007669"/>
    <property type="project" value="UniProtKB-KW"/>
</dbReference>
<dbReference type="Proteomes" id="UP000308953">
    <property type="component" value="Unassembled WGS sequence"/>
</dbReference>
<protein>
    <recommendedName>
        <fullName evidence="3">C2H2-type domain-containing protein</fullName>
    </recommendedName>
</protein>
<reference evidence="4 5" key="1">
    <citation type="submission" date="2018-10" db="EMBL/GenBank/DDBJ databases">
        <title>Fifty Aureobasidium pullulans genomes reveal a recombining polyextremotolerant generalist.</title>
        <authorList>
            <person name="Gostincar C."/>
            <person name="Turk M."/>
            <person name="Zajc J."/>
            <person name="Gunde-Cimerman N."/>
        </authorList>
    </citation>
    <scope>NUCLEOTIDE SEQUENCE [LARGE SCALE GENOMIC DNA]</scope>
    <source>
        <strain evidence="4 5">EXF-9785</strain>
    </source>
</reference>
<keyword evidence="1" id="KW-0479">Metal-binding</keyword>
<keyword evidence="1" id="KW-0863">Zinc-finger</keyword>
<dbReference type="PROSITE" id="PS50157">
    <property type="entry name" value="ZINC_FINGER_C2H2_2"/>
    <property type="match status" value="1"/>
</dbReference>
<organism evidence="4 5">
    <name type="scientific">Aureobasidium pullulans</name>
    <name type="common">Black yeast</name>
    <name type="synonym">Pullularia pullulans</name>
    <dbReference type="NCBI Taxonomy" id="5580"/>
    <lineage>
        <taxon>Eukaryota</taxon>
        <taxon>Fungi</taxon>
        <taxon>Dikarya</taxon>
        <taxon>Ascomycota</taxon>
        <taxon>Pezizomycotina</taxon>
        <taxon>Dothideomycetes</taxon>
        <taxon>Dothideomycetidae</taxon>
        <taxon>Dothideales</taxon>
        <taxon>Saccotheciaceae</taxon>
        <taxon>Aureobasidium</taxon>
    </lineage>
</organism>
<dbReference type="PROSITE" id="PS00028">
    <property type="entry name" value="ZINC_FINGER_C2H2_1"/>
    <property type="match status" value="1"/>
</dbReference>
<feature type="region of interest" description="Disordered" evidence="2">
    <location>
        <begin position="228"/>
        <end position="259"/>
    </location>
</feature>
<dbReference type="PANTHER" id="PTHR47251">
    <property type="entry name" value="FINGER DOMAIN PROTEIN, PUTATIVE (AFU_ORTHOLOGUE AFUA_3G04180)-RELATED"/>
    <property type="match status" value="1"/>
</dbReference>
<feature type="compositionally biased region" description="Polar residues" evidence="2">
    <location>
        <begin position="59"/>
        <end position="69"/>
    </location>
</feature>
<evidence type="ECO:0000256" key="2">
    <source>
        <dbReference type="SAM" id="MobiDB-lite"/>
    </source>
</evidence>
<feature type="region of interest" description="Disordered" evidence="2">
    <location>
        <begin position="55"/>
        <end position="78"/>
    </location>
</feature>
<accession>A0A1A7MSI0</accession>
<evidence type="ECO:0000256" key="1">
    <source>
        <dbReference type="PROSITE-ProRule" id="PRU00042"/>
    </source>
</evidence>
<dbReference type="EMBL" id="QZAV01000251">
    <property type="protein sequence ID" value="THX32914.1"/>
    <property type="molecule type" value="Genomic_DNA"/>
</dbReference>
<dbReference type="SUPFAM" id="SSF57667">
    <property type="entry name" value="beta-beta-alpha zinc fingers"/>
    <property type="match status" value="1"/>
</dbReference>
<sequence length="259" mass="29798">MGPRSTVLPSAQTESARELRRNFYCDLCSKGYGRITELEAHENGYDHQHRKRMKEMKQITRNPTAAVRNSRTEKKRTENSEMISLNLNKGGKSDGVKRGFRDIGGDRDATQDVRTAPTAAVPAVVMNEAPAKEQVEVERPLRWDDLTQLDSILDPSTLPAEWQQLGPSATRTYFSNMADAEKRRAYFDDDEDILDEMGIADDEWHADDENVLDETDIDQDWEDFMQSDDWKKQKNDAEQARKDKLNQAWKQRRAMQQSA</sequence>
<evidence type="ECO:0000313" key="5">
    <source>
        <dbReference type="Proteomes" id="UP000308953"/>
    </source>
</evidence>
<evidence type="ECO:0000259" key="3">
    <source>
        <dbReference type="PROSITE" id="PS50157"/>
    </source>
</evidence>
<dbReference type="InterPro" id="IPR013087">
    <property type="entry name" value="Znf_C2H2_type"/>
</dbReference>
<feature type="domain" description="C2H2-type" evidence="3">
    <location>
        <begin position="23"/>
        <end position="52"/>
    </location>
</feature>
<dbReference type="PANTHER" id="PTHR47251:SF1">
    <property type="entry name" value="FINGER DOMAIN PROTEIN, PUTATIVE (AFU_ORTHOLOGUE AFUA_3G04180)-RELATED"/>
    <property type="match status" value="1"/>
</dbReference>
<comment type="caution">
    <text evidence="4">The sequence shown here is derived from an EMBL/GenBank/DDBJ whole genome shotgun (WGS) entry which is preliminary data.</text>
</comment>